<gene>
    <name evidence="2" type="ORF">OCV99_15340</name>
</gene>
<evidence type="ECO:0000256" key="1">
    <source>
        <dbReference type="SAM" id="Phobius"/>
    </source>
</evidence>
<dbReference type="Proteomes" id="UP001652431">
    <property type="component" value="Unassembled WGS sequence"/>
</dbReference>
<feature type="transmembrane region" description="Helical" evidence="1">
    <location>
        <begin position="6"/>
        <end position="25"/>
    </location>
</feature>
<keyword evidence="1" id="KW-1133">Transmembrane helix</keyword>
<keyword evidence="3" id="KW-1185">Reference proteome</keyword>
<reference evidence="2 3" key="1">
    <citation type="journal article" date="2021" name="ISME Commun">
        <title>Automated analysis of genomic sequences facilitates high-throughput and comprehensive description of bacteria.</title>
        <authorList>
            <person name="Hitch T.C.A."/>
        </authorList>
    </citation>
    <scope>NUCLEOTIDE SEQUENCE [LARGE SCALE GENOMIC DNA]</scope>
    <source>
        <strain evidence="2 3">Sanger_03</strain>
    </source>
</reference>
<organism evidence="2 3">
    <name type="scientific">Dorea acetigenes</name>
    <dbReference type="NCBI Taxonomy" id="2981787"/>
    <lineage>
        <taxon>Bacteria</taxon>
        <taxon>Bacillati</taxon>
        <taxon>Bacillota</taxon>
        <taxon>Clostridia</taxon>
        <taxon>Lachnospirales</taxon>
        <taxon>Lachnospiraceae</taxon>
        <taxon>Dorea</taxon>
    </lineage>
</organism>
<accession>A0ABT2RRJ1</accession>
<keyword evidence="1" id="KW-0472">Membrane</keyword>
<evidence type="ECO:0000313" key="2">
    <source>
        <dbReference type="EMBL" id="MCU6687876.1"/>
    </source>
</evidence>
<comment type="caution">
    <text evidence="2">The sequence shown here is derived from an EMBL/GenBank/DDBJ whole genome shotgun (WGS) entry which is preliminary data.</text>
</comment>
<proteinExistence type="predicted"/>
<sequence length="149" mass="16525">MSKVTLVLLIILAVLIIAVVVLYFLGKRAEKKQAEQQEQLDAVKQTVSMLIIDKGKLRLKDAGFPSFVVENTPKYLRRSKVPVVKAKVGPKIMTFMCDASIFPQVPIKKEVKATVSGIYITSVRGIRGPLEAPEKKKGFMARLKEKAGK</sequence>
<name>A0ABT2RRJ1_9FIRM</name>
<protein>
    <submittedName>
        <fullName evidence="2">Uncharacterized protein</fullName>
    </submittedName>
</protein>
<dbReference type="EMBL" id="JAOQJU010000028">
    <property type="protein sequence ID" value="MCU6687876.1"/>
    <property type="molecule type" value="Genomic_DNA"/>
</dbReference>
<dbReference type="RefSeq" id="WP_158371703.1">
    <property type="nucleotide sequence ID" value="NZ_JAOQJU010000028.1"/>
</dbReference>
<evidence type="ECO:0000313" key="3">
    <source>
        <dbReference type="Proteomes" id="UP001652431"/>
    </source>
</evidence>
<keyword evidence="1" id="KW-0812">Transmembrane</keyword>